<proteinExistence type="predicted"/>
<dbReference type="InterPro" id="IPR011009">
    <property type="entry name" value="Kinase-like_dom_sf"/>
</dbReference>
<keyword evidence="3" id="KW-1185">Reference proteome</keyword>
<dbReference type="InterPro" id="IPR002575">
    <property type="entry name" value="Aminoglycoside_PTrfase"/>
</dbReference>
<dbReference type="SUPFAM" id="SSF56112">
    <property type="entry name" value="Protein kinase-like (PK-like)"/>
    <property type="match status" value="1"/>
</dbReference>
<name>A0A6G4ACU5_9ACTN</name>
<dbReference type="Proteomes" id="UP000476310">
    <property type="component" value="Unassembled WGS sequence"/>
</dbReference>
<evidence type="ECO:0000313" key="2">
    <source>
        <dbReference type="EMBL" id="NEW71040.1"/>
    </source>
</evidence>
<reference evidence="2" key="1">
    <citation type="submission" date="2020-02" db="EMBL/GenBank/DDBJ databases">
        <title>A new Streptomyces sp. for controlling soil-borne diseases.</title>
        <authorList>
            <person name="Li X."/>
            <person name="Tian Y."/>
            <person name="Gao K."/>
        </authorList>
    </citation>
    <scope>NUCLEOTIDE SEQUENCE [LARGE SCALE GENOMIC DNA]</scope>
    <source>
        <strain evidence="2">0250</strain>
    </source>
</reference>
<dbReference type="AlphaFoldDB" id="A0A6G4ACU5"/>
<accession>A0A6G4ACU5</accession>
<gene>
    <name evidence="2" type="ORF">G4H13_11660</name>
</gene>
<comment type="caution">
    <text evidence="2">The sequence shown here is derived from an EMBL/GenBank/DDBJ whole genome shotgun (WGS) entry which is preliminary data.</text>
</comment>
<sequence length="402" mass="43480">MNTSALPAAAPSVPDRGDVFAFADEETKQAATELWPHAVIEAGVHVPSVTACVLRMRVDGVERYAKYSLLGVSLVSLLRGACGDWDQIRRDQAVYVRRQDSLTKRETAQLRFLATLGRPKACRALGSSRGVLFTEAVPGPSLAELLLQRPQDSAELLAAPLRELHRLHLPAAQYGPGAPAPIRERSIASTFKRRFHGPSGQAFLDQLGEQRCAPEERDRLVELLRQAVARLRRFRSPTLPSNHVVTFGDLKPEHVYFPGPGEQPVFIDPGLQPGRACVDTAKLISRTALLLVATRPGDQAGRQITGGIDAVLHAQLARLSSRVREAGLRELLVLWLMDTVNIVTSYLSAPAALPLPAQGEAVLQRAAVVCTLLDQLTDGLACGLETDAVVEHALTLIRAGAS</sequence>
<evidence type="ECO:0000259" key="1">
    <source>
        <dbReference type="Pfam" id="PF01636"/>
    </source>
</evidence>
<dbReference type="RefSeq" id="WP_164426395.1">
    <property type="nucleotide sequence ID" value="NZ_JAAIKT010000010.1"/>
</dbReference>
<dbReference type="Pfam" id="PF01636">
    <property type="entry name" value="APH"/>
    <property type="match status" value="1"/>
</dbReference>
<organism evidence="2 3">
    <name type="scientific">Streptomyces rhizosphaericus</name>
    <dbReference type="NCBI Taxonomy" id="114699"/>
    <lineage>
        <taxon>Bacteria</taxon>
        <taxon>Bacillati</taxon>
        <taxon>Actinomycetota</taxon>
        <taxon>Actinomycetes</taxon>
        <taxon>Kitasatosporales</taxon>
        <taxon>Streptomycetaceae</taxon>
        <taxon>Streptomyces</taxon>
        <taxon>Streptomyces violaceusniger group</taxon>
    </lineage>
</organism>
<protein>
    <recommendedName>
        <fullName evidence="1">Aminoglycoside phosphotransferase domain-containing protein</fullName>
    </recommendedName>
</protein>
<evidence type="ECO:0000313" key="3">
    <source>
        <dbReference type="Proteomes" id="UP000476310"/>
    </source>
</evidence>
<feature type="domain" description="Aminoglycoside phosphotransferase" evidence="1">
    <location>
        <begin position="103"/>
        <end position="270"/>
    </location>
</feature>
<dbReference type="EMBL" id="JAAIKT010000010">
    <property type="protein sequence ID" value="NEW71040.1"/>
    <property type="molecule type" value="Genomic_DNA"/>
</dbReference>